<evidence type="ECO:0000256" key="1">
    <source>
        <dbReference type="ARBA" id="ARBA00001947"/>
    </source>
</evidence>
<dbReference type="Pfam" id="PF05193">
    <property type="entry name" value="Peptidase_M16_C"/>
    <property type="match status" value="2"/>
</dbReference>
<dbReference type="GO" id="GO:0006508">
    <property type="term" value="P:proteolysis"/>
    <property type="evidence" value="ECO:0007669"/>
    <property type="project" value="UniProtKB-KW"/>
</dbReference>
<feature type="domain" description="Peptidase M16 N-terminal" evidence="9">
    <location>
        <begin position="60"/>
        <end position="176"/>
    </location>
</feature>
<dbReference type="Proteomes" id="UP000293925">
    <property type="component" value="Unassembled WGS sequence"/>
</dbReference>
<evidence type="ECO:0000256" key="2">
    <source>
        <dbReference type="ARBA" id="ARBA00007261"/>
    </source>
</evidence>
<evidence type="ECO:0000256" key="6">
    <source>
        <dbReference type="ARBA" id="ARBA00022833"/>
    </source>
</evidence>
<dbReference type="InterPro" id="IPR007863">
    <property type="entry name" value="Peptidase_M16_C"/>
</dbReference>
<feature type="domain" description="Peptidase M16 C-terminal" evidence="10">
    <location>
        <begin position="216"/>
        <end position="396"/>
    </location>
</feature>
<evidence type="ECO:0000259" key="10">
    <source>
        <dbReference type="Pfam" id="PF05193"/>
    </source>
</evidence>
<keyword evidence="4" id="KW-0479">Metal-binding</keyword>
<dbReference type="SUPFAM" id="SSF63411">
    <property type="entry name" value="LuxS/MPP-like metallohydrolase"/>
    <property type="match status" value="4"/>
</dbReference>
<dbReference type="AlphaFoldDB" id="A0A4R0PZ64"/>
<comment type="cofactor">
    <cofactor evidence="1">
        <name>Zn(2+)</name>
        <dbReference type="ChEBI" id="CHEBI:29105"/>
    </cofactor>
</comment>
<dbReference type="GO" id="GO:0046872">
    <property type="term" value="F:metal ion binding"/>
    <property type="evidence" value="ECO:0007669"/>
    <property type="project" value="UniProtKB-KW"/>
</dbReference>
<evidence type="ECO:0000256" key="3">
    <source>
        <dbReference type="ARBA" id="ARBA00022670"/>
    </source>
</evidence>
<keyword evidence="3" id="KW-0645">Protease</keyword>
<dbReference type="PROSITE" id="PS00143">
    <property type="entry name" value="INSULINASE"/>
    <property type="match status" value="1"/>
</dbReference>
<comment type="similarity">
    <text evidence="2 8">Belongs to the peptidase M16 family.</text>
</comment>
<dbReference type="PANTHER" id="PTHR43690:SF34">
    <property type="entry name" value="ZINC PROTEASE PQQL-LIKE"/>
    <property type="match status" value="1"/>
</dbReference>
<evidence type="ECO:0000256" key="5">
    <source>
        <dbReference type="ARBA" id="ARBA00022801"/>
    </source>
</evidence>
<protein>
    <submittedName>
        <fullName evidence="11">Insulinase family protein</fullName>
    </submittedName>
</protein>
<evidence type="ECO:0000256" key="7">
    <source>
        <dbReference type="ARBA" id="ARBA00023049"/>
    </source>
</evidence>
<evidence type="ECO:0000259" key="9">
    <source>
        <dbReference type="Pfam" id="PF00675"/>
    </source>
</evidence>
<sequence>MFRISENKILRPLFLTLIHAAFGLSLFAQQKGQHQEKPLPLDPNVRTGTLPNGFTYFIRHNETPKNRAVLNLVVKAGSILEEDDQRGLAHFMEHMSFNGTKNFPKNELVNYLQKNGVRFGADINAYTGFDETVYQLPIPADEEILNNGIRILRDWADAATLDIGAINKERGVILEEKRLQTGVENRMQGRYSPSLFNHSRYAFREPIGTDSILRSFPREALERFYKDWYRPDLQAVVLVGDFDVDKIEKLVKNSFNGLKNPLLKKQRIQYHVGLTGKNQFLALTDPEMSSTVAQIIIKHKAEALSTASQYKNAIVRRLFNGMLAKRFRDLSRGGNQDFLQAGASIGKLLADVDNFSFSVVARPGQLDKGVSAAWKEVSYLKRSGFKQQELDMEKEIYSNAMENAIKEKNNISSDSYAKEYIAYFLNHDLAPGIETEYAFVKKFLAEINLKDLNQLIVDYIRNDNTDIIILAPENTVLPNQEKFRSWMDLKPDKSSVSENIAPFTPKDLLGKDPVAGKSISSTVDQESGTTTIILSNGIRVILKPTGFKKDEILFSGFSAGGTSLYPEKDYQSAKHAAAVVSSSGAGNYGIMEMDSFMANRQMAVRPFISELSQGISGGSTKGNIEQALRLAYAYITEPRVDTMVFKNLIDKGRLSIEGRSKAAEAVFQDSINTILGGQSFRRTAPSLAKLNQISMQRCLEIFRERFSNNAGMVFTFVGSFEIDSIKPLIEKYIGSLPVTSNKNRFRDNGIKLSENAVKLTLRKGMEQKAKVELVFSGNFDYTPENRIKMDAIRGILQIRMIERLREQESGVYSPSVNLSLDKNPTSTFKLSIVFDCDPKQYAKLIASALDEVRKLKDQGPEEVNVQKYIAESIRSRETSVSSNQWWLGYIAGQLEDSESLSQYSTYGDGLKKLTVKSIKEAAAAYLDENRLIEAVLLPEERK</sequence>
<dbReference type="Pfam" id="PF00675">
    <property type="entry name" value="Peptidase_M16"/>
    <property type="match status" value="1"/>
</dbReference>
<dbReference type="OrthoDB" id="9811314at2"/>
<reference evidence="11 12" key="1">
    <citation type="submission" date="2019-02" db="EMBL/GenBank/DDBJ databases">
        <title>Pedobacter sp. RP-3-21 sp. nov., isolated from Arctic soil.</title>
        <authorList>
            <person name="Dahal R.H."/>
        </authorList>
    </citation>
    <scope>NUCLEOTIDE SEQUENCE [LARGE SCALE GENOMIC DNA]</scope>
    <source>
        <strain evidence="11 12">RP-3-21</strain>
    </source>
</reference>
<dbReference type="InterPro" id="IPR011765">
    <property type="entry name" value="Pept_M16_N"/>
</dbReference>
<dbReference type="Gene3D" id="3.30.830.10">
    <property type="entry name" value="Metalloenzyme, LuxS/M16 peptidase-like"/>
    <property type="match status" value="4"/>
</dbReference>
<evidence type="ECO:0000313" key="11">
    <source>
        <dbReference type="EMBL" id="TCD28521.1"/>
    </source>
</evidence>
<feature type="domain" description="Peptidase M16 C-terminal" evidence="10">
    <location>
        <begin position="699"/>
        <end position="870"/>
    </location>
</feature>
<keyword evidence="7" id="KW-0482">Metalloprotease</keyword>
<dbReference type="GO" id="GO:0004222">
    <property type="term" value="F:metalloendopeptidase activity"/>
    <property type="evidence" value="ECO:0007669"/>
    <property type="project" value="InterPro"/>
</dbReference>
<dbReference type="InterPro" id="IPR011249">
    <property type="entry name" value="Metalloenz_LuxS/M16"/>
</dbReference>
<keyword evidence="12" id="KW-1185">Reference proteome</keyword>
<accession>A0A4R0PZ64</accession>
<keyword evidence="6" id="KW-0862">Zinc</keyword>
<name>A0A4R0PZ64_9SPHI</name>
<gene>
    <name evidence="11" type="ORF">EZ456_03780</name>
</gene>
<evidence type="ECO:0000313" key="12">
    <source>
        <dbReference type="Proteomes" id="UP000293925"/>
    </source>
</evidence>
<comment type="caution">
    <text evidence="11">The sequence shown here is derived from an EMBL/GenBank/DDBJ whole genome shotgun (WGS) entry which is preliminary data.</text>
</comment>
<dbReference type="EMBL" id="SJSO01000003">
    <property type="protein sequence ID" value="TCD28521.1"/>
    <property type="molecule type" value="Genomic_DNA"/>
</dbReference>
<dbReference type="PANTHER" id="PTHR43690">
    <property type="entry name" value="NARDILYSIN"/>
    <property type="match status" value="1"/>
</dbReference>
<dbReference type="RefSeq" id="WP_131527454.1">
    <property type="nucleotide sequence ID" value="NZ_SJSO01000003.1"/>
</dbReference>
<keyword evidence="5" id="KW-0378">Hydrolase</keyword>
<organism evidence="11 12">
    <name type="scientific">Pedobacter psychrodurus</name>
    <dbReference type="NCBI Taxonomy" id="2530456"/>
    <lineage>
        <taxon>Bacteria</taxon>
        <taxon>Pseudomonadati</taxon>
        <taxon>Bacteroidota</taxon>
        <taxon>Sphingobacteriia</taxon>
        <taxon>Sphingobacteriales</taxon>
        <taxon>Sphingobacteriaceae</taxon>
        <taxon>Pedobacter</taxon>
    </lineage>
</organism>
<evidence type="ECO:0000256" key="8">
    <source>
        <dbReference type="RuleBase" id="RU004447"/>
    </source>
</evidence>
<dbReference type="InterPro" id="IPR001431">
    <property type="entry name" value="Pept_M16_Zn_BS"/>
</dbReference>
<proteinExistence type="inferred from homology"/>
<evidence type="ECO:0000256" key="4">
    <source>
        <dbReference type="ARBA" id="ARBA00022723"/>
    </source>
</evidence>
<dbReference type="InterPro" id="IPR050626">
    <property type="entry name" value="Peptidase_M16"/>
</dbReference>